<evidence type="ECO:0000256" key="5">
    <source>
        <dbReference type="ARBA" id="ARBA00022801"/>
    </source>
</evidence>
<name>A0A6J4Q7C5_9BACT</name>
<dbReference type="Gene3D" id="3.30.920.30">
    <property type="entry name" value="Hypothetical protein"/>
    <property type="match status" value="1"/>
</dbReference>
<dbReference type="GO" id="GO:0003729">
    <property type="term" value="F:mRNA binding"/>
    <property type="evidence" value="ECO:0007669"/>
    <property type="project" value="InterPro"/>
</dbReference>
<dbReference type="SUPFAM" id="SSF54786">
    <property type="entry name" value="YcfA/nrd intein domain"/>
    <property type="match status" value="1"/>
</dbReference>
<comment type="similarity">
    <text evidence="1">Belongs to the HicA mRNA interferase family.</text>
</comment>
<evidence type="ECO:0000256" key="2">
    <source>
        <dbReference type="ARBA" id="ARBA00022649"/>
    </source>
</evidence>
<protein>
    <recommendedName>
        <fullName evidence="9">Addiction module toxin, HicA family</fullName>
    </recommendedName>
</protein>
<dbReference type="AlphaFoldDB" id="A0A6J4Q7C5"/>
<proteinExistence type="inferred from homology"/>
<keyword evidence="5" id="KW-0378">Hydrolase</keyword>
<reference evidence="8" key="1">
    <citation type="submission" date="2020-02" db="EMBL/GenBank/DDBJ databases">
        <authorList>
            <person name="Meier V. D."/>
        </authorList>
    </citation>
    <scope>NUCLEOTIDE SEQUENCE</scope>
    <source>
        <strain evidence="8">AVDCRST_MAG64</strain>
    </source>
</reference>
<keyword evidence="4" id="KW-0255">Endonuclease</keyword>
<accession>A0A6J4Q7C5</accession>
<evidence type="ECO:0000256" key="1">
    <source>
        <dbReference type="ARBA" id="ARBA00006620"/>
    </source>
</evidence>
<keyword evidence="3" id="KW-0540">Nuclease</keyword>
<dbReference type="GO" id="GO:0004519">
    <property type="term" value="F:endonuclease activity"/>
    <property type="evidence" value="ECO:0007669"/>
    <property type="project" value="UniProtKB-KW"/>
</dbReference>
<evidence type="ECO:0000256" key="4">
    <source>
        <dbReference type="ARBA" id="ARBA00022759"/>
    </source>
</evidence>
<keyword evidence="6" id="KW-0694">RNA-binding</keyword>
<evidence type="ECO:0000256" key="6">
    <source>
        <dbReference type="ARBA" id="ARBA00022884"/>
    </source>
</evidence>
<evidence type="ECO:0008006" key="9">
    <source>
        <dbReference type="Google" id="ProtNLM"/>
    </source>
</evidence>
<dbReference type="EMBL" id="CADCUQ010000875">
    <property type="protein sequence ID" value="CAA9435624.1"/>
    <property type="molecule type" value="Genomic_DNA"/>
</dbReference>
<dbReference type="GO" id="GO:0016787">
    <property type="term" value="F:hydrolase activity"/>
    <property type="evidence" value="ECO:0007669"/>
    <property type="project" value="UniProtKB-KW"/>
</dbReference>
<keyword evidence="7" id="KW-0346">Stress response</keyword>
<organism evidence="8">
    <name type="scientific">uncultured Phycisphaerae bacterium</name>
    <dbReference type="NCBI Taxonomy" id="904963"/>
    <lineage>
        <taxon>Bacteria</taxon>
        <taxon>Pseudomonadati</taxon>
        <taxon>Planctomycetota</taxon>
        <taxon>Phycisphaerae</taxon>
        <taxon>environmental samples</taxon>
    </lineage>
</organism>
<dbReference type="Pfam" id="PF07927">
    <property type="entry name" value="HicA_toxin"/>
    <property type="match status" value="1"/>
</dbReference>
<keyword evidence="2" id="KW-1277">Toxin-antitoxin system</keyword>
<evidence type="ECO:0000256" key="7">
    <source>
        <dbReference type="ARBA" id="ARBA00023016"/>
    </source>
</evidence>
<evidence type="ECO:0000256" key="3">
    <source>
        <dbReference type="ARBA" id="ARBA00022722"/>
    </source>
</evidence>
<dbReference type="InterPro" id="IPR038570">
    <property type="entry name" value="HicA_sf"/>
</dbReference>
<sequence length="62" mass="6907">MKTGALLRHLRRHGCVLKREGGSHSLWTNPRTGQTEAVPRHTEIPNLLARKICRGLSVPEIG</sequence>
<gene>
    <name evidence="8" type="ORF">AVDCRST_MAG64-3782</name>
</gene>
<evidence type="ECO:0000313" key="8">
    <source>
        <dbReference type="EMBL" id="CAA9435624.1"/>
    </source>
</evidence>
<dbReference type="InterPro" id="IPR012933">
    <property type="entry name" value="HicA_mRNA_interferase"/>
</dbReference>